<dbReference type="EMBL" id="CP136594">
    <property type="protein sequence ID" value="WOE75340.1"/>
    <property type="molecule type" value="Genomic_DNA"/>
</dbReference>
<dbReference type="KEGG" id="acoa:RB602_01090"/>
<reference evidence="3 4" key="1">
    <citation type="submission" date="2023-10" db="EMBL/GenBank/DDBJ databases">
        <title>Complete genome sequence of a Sphingomonadaceae bacterium.</title>
        <authorList>
            <person name="Yan C."/>
        </authorList>
    </citation>
    <scope>NUCLEOTIDE SEQUENCE [LARGE SCALE GENOMIC DNA]</scope>
    <source>
        <strain evidence="3 4">SCSIO 66989</strain>
    </source>
</reference>
<organism evidence="3 4">
    <name type="scientific">Alterisphingorhabdus coralli</name>
    <dbReference type="NCBI Taxonomy" id="3071408"/>
    <lineage>
        <taxon>Bacteria</taxon>
        <taxon>Pseudomonadati</taxon>
        <taxon>Pseudomonadota</taxon>
        <taxon>Alphaproteobacteria</taxon>
        <taxon>Sphingomonadales</taxon>
        <taxon>Sphingomonadaceae</taxon>
        <taxon>Alterisphingorhabdus (ex Yan et al. 2024)</taxon>
    </lineage>
</organism>
<dbReference type="Pfam" id="PF13590">
    <property type="entry name" value="DUF4136"/>
    <property type="match status" value="1"/>
</dbReference>
<dbReference type="Proteomes" id="UP001302429">
    <property type="component" value="Chromosome"/>
</dbReference>
<name>A0AA97FA72_9SPHN</name>
<evidence type="ECO:0000256" key="1">
    <source>
        <dbReference type="SAM" id="SignalP"/>
    </source>
</evidence>
<dbReference type="AlphaFoldDB" id="A0AA97FA72"/>
<keyword evidence="4" id="KW-1185">Reference proteome</keyword>
<proteinExistence type="predicted"/>
<sequence length="198" mass="21507">MKPALIAAFAAVSLSLSGCATTANITTDSDPAQDFSAYRTFGWAGENPFSPLGDYPVSPLAQQQIANGIKSTLEARGYSFVADSSKADFAVSYSVGARDKTRVSEVPVADPYYRYYGTRASWRWGRGYFPAYYPSMATETVVNNYTEGTLSIDIFDVSRRAPVWHGVGTKRITTGDSEGNAQAVQQGVRDILAEFPPR</sequence>
<dbReference type="Gene3D" id="3.30.160.670">
    <property type="match status" value="1"/>
</dbReference>
<evidence type="ECO:0000313" key="4">
    <source>
        <dbReference type="Proteomes" id="UP001302429"/>
    </source>
</evidence>
<dbReference type="PROSITE" id="PS51257">
    <property type="entry name" value="PROKAR_LIPOPROTEIN"/>
    <property type="match status" value="1"/>
</dbReference>
<dbReference type="RefSeq" id="WP_317082157.1">
    <property type="nucleotide sequence ID" value="NZ_CP136594.1"/>
</dbReference>
<feature type="domain" description="DUF4136" evidence="2">
    <location>
        <begin position="26"/>
        <end position="197"/>
    </location>
</feature>
<dbReference type="InterPro" id="IPR025411">
    <property type="entry name" value="DUF4136"/>
</dbReference>
<protein>
    <submittedName>
        <fullName evidence="3">DUF4136 domain-containing protein</fullName>
    </submittedName>
</protein>
<evidence type="ECO:0000313" key="3">
    <source>
        <dbReference type="EMBL" id="WOE75340.1"/>
    </source>
</evidence>
<feature type="signal peptide" evidence="1">
    <location>
        <begin position="1"/>
        <end position="22"/>
    </location>
</feature>
<keyword evidence="1" id="KW-0732">Signal</keyword>
<evidence type="ECO:0000259" key="2">
    <source>
        <dbReference type="Pfam" id="PF13590"/>
    </source>
</evidence>
<gene>
    <name evidence="3" type="ORF">RB602_01090</name>
</gene>
<accession>A0AA97FA72</accession>
<feature type="chain" id="PRO_5041701591" evidence="1">
    <location>
        <begin position="23"/>
        <end position="198"/>
    </location>
</feature>